<dbReference type="InterPro" id="IPR011251">
    <property type="entry name" value="Luciferase-like_dom"/>
</dbReference>
<proteinExistence type="predicted"/>
<dbReference type="AlphaFoldDB" id="A0A516X2R1"/>
<dbReference type="Pfam" id="PF00296">
    <property type="entry name" value="Bac_luciferase"/>
    <property type="match status" value="1"/>
</dbReference>
<dbReference type="EMBL" id="CP041765">
    <property type="protein sequence ID" value="QDQ97366.1"/>
    <property type="molecule type" value="Genomic_DNA"/>
</dbReference>
<dbReference type="SUPFAM" id="SSF51679">
    <property type="entry name" value="Bacterial luciferase-like"/>
    <property type="match status" value="1"/>
</dbReference>
<dbReference type="GO" id="GO:0016705">
    <property type="term" value="F:oxidoreductase activity, acting on paired donors, with incorporation or reduction of molecular oxygen"/>
    <property type="evidence" value="ECO:0007669"/>
    <property type="project" value="InterPro"/>
</dbReference>
<dbReference type="PANTHER" id="PTHR30137:SF6">
    <property type="entry name" value="LUCIFERASE-LIKE MONOOXYGENASE"/>
    <property type="match status" value="1"/>
</dbReference>
<dbReference type="InterPro" id="IPR036661">
    <property type="entry name" value="Luciferase-like_sf"/>
</dbReference>
<gene>
    <name evidence="3" type="ORF">FO059_08570</name>
</gene>
<dbReference type="OrthoDB" id="9780518at2"/>
<dbReference type="PANTHER" id="PTHR30137">
    <property type="entry name" value="LUCIFERASE-LIKE MONOOXYGENASE"/>
    <property type="match status" value="1"/>
</dbReference>
<dbReference type="GO" id="GO:0005829">
    <property type="term" value="C:cytosol"/>
    <property type="evidence" value="ECO:0007669"/>
    <property type="project" value="TreeGrafter"/>
</dbReference>
<organism evidence="3 4">
    <name type="scientific">Tomitella fengzijianii</name>
    <dbReference type="NCBI Taxonomy" id="2597660"/>
    <lineage>
        <taxon>Bacteria</taxon>
        <taxon>Bacillati</taxon>
        <taxon>Actinomycetota</taxon>
        <taxon>Actinomycetes</taxon>
        <taxon>Mycobacteriales</taxon>
        <taxon>Tomitella</taxon>
    </lineage>
</organism>
<dbReference type="FunFam" id="3.20.20.30:FF:000002">
    <property type="entry name" value="LLM class flavin-dependent oxidoreductase"/>
    <property type="match status" value="1"/>
</dbReference>
<sequence>MAYPLSILDLAQVVRGETTADSLRASVDMAQRAEAWGYRRIWYAEHHNMPTIASSATAVLIGQVAAATSTIRLGSGGVMLPNHAPLTVAEQFGTLASFHPGRIELGLGRAPGTDQQTMLAMRRDHTSADRFPQDVLELQGYLSGQSRIDGVEATPGKGTGVPLYILGSSLFGAHLAAALGLPYSFASHFAPAAMHDAVRVYRDEFTPSAQLSEPHVIAGVNVVAADTAERARQLFHDARRRRVAALVGRGRARDRRFTDEELDALLESPAGAQVAGMTKYSAVGTADEVTDYLDRFAVDADADELIVVSQAADRAAWLRTLELLAPLNARGVGRSRGAAA</sequence>
<comment type="similarity">
    <text evidence="1">To bacterial alkanal monooxygenase alpha and beta chains.</text>
</comment>
<feature type="domain" description="Luciferase-like" evidence="2">
    <location>
        <begin position="15"/>
        <end position="295"/>
    </location>
</feature>
<dbReference type="NCBIfam" id="TIGR03558">
    <property type="entry name" value="oxido_grp_1"/>
    <property type="match status" value="1"/>
</dbReference>
<reference evidence="3 4" key="2">
    <citation type="submission" date="2019-07" db="EMBL/GenBank/DDBJ databases">
        <authorList>
            <person name="Huang Y."/>
        </authorList>
    </citation>
    <scope>NUCLEOTIDE SEQUENCE [LARGE SCALE GENOMIC DNA]</scope>
    <source>
        <strain evidence="3 4">HY188</strain>
    </source>
</reference>
<dbReference type="KEGG" id="toy:FO059_08570"/>
<accession>A0A516X2R1</accession>
<reference evidence="3 4" key="1">
    <citation type="submission" date="2019-07" db="EMBL/GenBank/DDBJ databases">
        <title>Tomitella cavernea sp. nov., an actinomycete isolated from soil.</title>
        <authorList>
            <person name="Cheng J."/>
        </authorList>
    </citation>
    <scope>NUCLEOTIDE SEQUENCE [LARGE SCALE GENOMIC DNA]</scope>
    <source>
        <strain evidence="3 4">HY188</strain>
    </source>
</reference>
<name>A0A516X2R1_9ACTN</name>
<dbReference type="RefSeq" id="WP_143907979.1">
    <property type="nucleotide sequence ID" value="NZ_CP041765.1"/>
</dbReference>
<evidence type="ECO:0000259" key="2">
    <source>
        <dbReference type="Pfam" id="PF00296"/>
    </source>
</evidence>
<dbReference type="Proteomes" id="UP000317344">
    <property type="component" value="Chromosome"/>
</dbReference>
<evidence type="ECO:0000313" key="4">
    <source>
        <dbReference type="Proteomes" id="UP000317344"/>
    </source>
</evidence>
<dbReference type="InterPro" id="IPR019949">
    <property type="entry name" value="CmoO-like"/>
</dbReference>
<evidence type="ECO:0000256" key="1">
    <source>
        <dbReference type="ARBA" id="ARBA00007789"/>
    </source>
</evidence>
<keyword evidence="4" id="KW-1185">Reference proteome</keyword>
<protein>
    <submittedName>
        <fullName evidence="3">LLM class flavin-dependent oxidoreductase</fullName>
    </submittedName>
</protein>
<evidence type="ECO:0000313" key="3">
    <source>
        <dbReference type="EMBL" id="QDQ97366.1"/>
    </source>
</evidence>
<dbReference type="Gene3D" id="3.20.20.30">
    <property type="entry name" value="Luciferase-like domain"/>
    <property type="match status" value="1"/>
</dbReference>
<dbReference type="InterPro" id="IPR050766">
    <property type="entry name" value="Bact_Lucif_Oxidored"/>
</dbReference>